<protein>
    <submittedName>
        <fullName evidence="2">Uncharacterized protein</fullName>
    </submittedName>
</protein>
<reference evidence="2" key="1">
    <citation type="submission" date="2022-01" db="EMBL/GenBank/DDBJ databases">
        <authorList>
            <person name="King R."/>
        </authorList>
    </citation>
    <scope>NUCLEOTIDE SEQUENCE</scope>
</reference>
<dbReference type="AlphaFoldDB" id="A0A9N9WXE9"/>
<gene>
    <name evidence="2" type="ORF">CHIRRI_LOCUS12637</name>
</gene>
<feature type="chain" id="PRO_5040260701" evidence="1">
    <location>
        <begin position="20"/>
        <end position="82"/>
    </location>
</feature>
<evidence type="ECO:0000256" key="1">
    <source>
        <dbReference type="SAM" id="SignalP"/>
    </source>
</evidence>
<evidence type="ECO:0000313" key="3">
    <source>
        <dbReference type="Proteomes" id="UP001153620"/>
    </source>
</evidence>
<feature type="signal peptide" evidence="1">
    <location>
        <begin position="1"/>
        <end position="19"/>
    </location>
</feature>
<dbReference type="Proteomes" id="UP001153620">
    <property type="component" value="Chromosome 3"/>
</dbReference>
<dbReference type="InterPro" id="IPR036574">
    <property type="entry name" value="Scorpion_toxin-like_sf"/>
</dbReference>
<reference evidence="2" key="2">
    <citation type="submission" date="2022-10" db="EMBL/GenBank/DDBJ databases">
        <authorList>
            <consortium name="ENA_rothamsted_submissions"/>
            <consortium name="culmorum"/>
            <person name="King R."/>
        </authorList>
    </citation>
    <scope>NUCLEOTIDE SEQUENCE</scope>
</reference>
<evidence type="ECO:0000313" key="2">
    <source>
        <dbReference type="EMBL" id="CAG9809817.1"/>
    </source>
</evidence>
<dbReference type="Gene3D" id="3.30.30.10">
    <property type="entry name" value="Knottin, scorpion toxin-like"/>
    <property type="match status" value="1"/>
</dbReference>
<keyword evidence="1" id="KW-0732">Signal</keyword>
<sequence length="82" mass="9314">MHFTFIIVPLFAFLALSFASPIDFEHNQIEADEIGLIINDDSDLNVENLVLNCQPRPCDTYCKKIGFVYGRCQFGNCHCKAK</sequence>
<name>A0A9N9WXE9_9DIPT</name>
<proteinExistence type="predicted"/>
<organism evidence="2 3">
    <name type="scientific">Chironomus riparius</name>
    <dbReference type="NCBI Taxonomy" id="315576"/>
    <lineage>
        <taxon>Eukaryota</taxon>
        <taxon>Metazoa</taxon>
        <taxon>Ecdysozoa</taxon>
        <taxon>Arthropoda</taxon>
        <taxon>Hexapoda</taxon>
        <taxon>Insecta</taxon>
        <taxon>Pterygota</taxon>
        <taxon>Neoptera</taxon>
        <taxon>Endopterygota</taxon>
        <taxon>Diptera</taxon>
        <taxon>Nematocera</taxon>
        <taxon>Chironomoidea</taxon>
        <taxon>Chironomidae</taxon>
        <taxon>Chironominae</taxon>
        <taxon>Chironomus</taxon>
    </lineage>
</organism>
<accession>A0A9N9WXE9</accession>
<keyword evidence="3" id="KW-1185">Reference proteome</keyword>
<dbReference type="GO" id="GO:0051707">
    <property type="term" value="P:response to other organism"/>
    <property type="evidence" value="ECO:0007669"/>
    <property type="project" value="UniProtKB-ARBA"/>
</dbReference>
<dbReference type="SUPFAM" id="SSF57095">
    <property type="entry name" value="Scorpion toxin-like"/>
    <property type="match status" value="1"/>
</dbReference>
<dbReference type="EMBL" id="OU895879">
    <property type="protein sequence ID" value="CAG9809817.1"/>
    <property type="molecule type" value="Genomic_DNA"/>
</dbReference>